<protein>
    <recommendedName>
        <fullName evidence="3 7">Argininosuccinate lyase</fullName>
        <shortName evidence="7">ASAL</shortName>
        <ecNumber evidence="3 7">4.3.2.1</ecNumber>
    </recommendedName>
    <alternativeName>
        <fullName evidence="7">Arginosuccinase</fullName>
    </alternativeName>
</protein>
<dbReference type="PROSITE" id="PS00163">
    <property type="entry name" value="FUMARATE_LYASES"/>
    <property type="match status" value="1"/>
</dbReference>
<keyword evidence="11" id="KW-1185">Reference proteome</keyword>
<evidence type="ECO:0000313" key="10">
    <source>
        <dbReference type="EMBL" id="OAN52347.1"/>
    </source>
</evidence>
<dbReference type="RefSeq" id="WP_068491281.1">
    <property type="nucleotide sequence ID" value="NZ_LWQT01000044.1"/>
</dbReference>
<dbReference type="NCBIfam" id="TIGR00838">
    <property type="entry name" value="argH"/>
    <property type="match status" value="1"/>
</dbReference>
<evidence type="ECO:0000256" key="2">
    <source>
        <dbReference type="ARBA" id="ARBA00004941"/>
    </source>
</evidence>
<dbReference type="GO" id="GO:0004056">
    <property type="term" value="F:argininosuccinate lyase activity"/>
    <property type="evidence" value="ECO:0007669"/>
    <property type="project" value="UniProtKB-UniRule"/>
</dbReference>
<keyword evidence="5 7" id="KW-0028">Amino-acid biosynthesis</keyword>
<feature type="domain" description="Argininosuccinate lyase C-terminal" evidence="9">
    <location>
        <begin position="373"/>
        <end position="442"/>
    </location>
</feature>
<dbReference type="InterPro" id="IPR000362">
    <property type="entry name" value="Fumarate_lyase_fam"/>
</dbReference>
<dbReference type="InterPro" id="IPR009049">
    <property type="entry name" value="Argininosuccinate_lyase"/>
</dbReference>
<dbReference type="Gene3D" id="1.10.275.10">
    <property type="entry name" value="Fumarase/aspartase (N-terminal domain)"/>
    <property type="match status" value="1"/>
</dbReference>
<evidence type="ECO:0000256" key="7">
    <source>
        <dbReference type="HAMAP-Rule" id="MF_00006"/>
    </source>
</evidence>
<comment type="caution">
    <text evidence="10">The sequence shown here is derived from an EMBL/GenBank/DDBJ whole genome shotgun (WGS) entry which is preliminary data.</text>
</comment>
<dbReference type="PRINTS" id="PR00149">
    <property type="entry name" value="FUMRATELYASE"/>
</dbReference>
<dbReference type="InterPro" id="IPR029419">
    <property type="entry name" value="Arg_succ_lyase_C"/>
</dbReference>
<dbReference type="InterPro" id="IPR020557">
    <property type="entry name" value="Fumarate_lyase_CS"/>
</dbReference>
<dbReference type="STRING" id="1285242.A6A04_01245"/>
<dbReference type="SUPFAM" id="SSF48557">
    <property type="entry name" value="L-aspartase-like"/>
    <property type="match status" value="1"/>
</dbReference>
<sequence length="471" mass="50749">MTDTKTQAAASAMWGGRFAGGPAAIMQRINASIDFDKRLYAQDIRGSKAHCRMLVRAGILTAEDGEAILGGLDKVLAEIEAGDFPFSAELEDIHMNVESRLAALIGEAAGRLHTARSRNDQVATDFRLWVRDAMDGMDAALKGLLDALLSRAEQHADTVMPGFTHLQAAQPVTFGHHLMAYVEMISRDRGRLTDARRRLNESPLGSAALAGTSFPIDRHFTAAELGFAGPMRNSLDGVSDRDFALEFMAACSICAVHLSRLAEELVIWTSAQFRFVKLSDAFTTGSSIMPQKRNPDAAELIRAKTGRVIGDLNALLIVMKGLPLAYSKDMQDDKEPVFEAADTMELAIAAMTGMVWDLEVNVAVMRGAAGAGFTTATDIADWCVRALKMPFRRAHHVAGSLVKLAEDKGVGLEDLSLDEMRAIEPGITDEAQRVLSVEFSVASRTSFGGTAPQRVREAVAAARAALDAEAS</sequence>
<feature type="domain" description="Fumarate lyase N-terminal" evidence="8">
    <location>
        <begin position="16"/>
        <end position="310"/>
    </location>
</feature>
<dbReference type="FunFam" id="1.20.200.10:FF:000015">
    <property type="entry name" value="argininosuccinate lyase isoform X2"/>
    <property type="match status" value="1"/>
</dbReference>
<dbReference type="CDD" id="cd01359">
    <property type="entry name" value="Argininosuccinate_lyase"/>
    <property type="match status" value="1"/>
</dbReference>
<proteinExistence type="inferred from homology"/>
<keyword evidence="7" id="KW-0963">Cytoplasm</keyword>
<dbReference type="PRINTS" id="PR00145">
    <property type="entry name" value="ARGSUCLYASE"/>
</dbReference>
<evidence type="ECO:0000259" key="9">
    <source>
        <dbReference type="Pfam" id="PF14698"/>
    </source>
</evidence>
<evidence type="ECO:0000256" key="1">
    <source>
        <dbReference type="ARBA" id="ARBA00000985"/>
    </source>
</evidence>
<evidence type="ECO:0000256" key="5">
    <source>
        <dbReference type="ARBA" id="ARBA00022605"/>
    </source>
</evidence>
<comment type="catalytic activity">
    <reaction evidence="1 7">
        <text>2-(N(omega)-L-arginino)succinate = fumarate + L-arginine</text>
        <dbReference type="Rhea" id="RHEA:24020"/>
        <dbReference type="ChEBI" id="CHEBI:29806"/>
        <dbReference type="ChEBI" id="CHEBI:32682"/>
        <dbReference type="ChEBI" id="CHEBI:57472"/>
        <dbReference type="EC" id="4.3.2.1"/>
    </reaction>
</comment>
<dbReference type="InterPro" id="IPR024083">
    <property type="entry name" value="Fumarase/histidase_N"/>
</dbReference>
<dbReference type="UniPathway" id="UPA00068">
    <property type="reaction ID" value="UER00114"/>
</dbReference>
<dbReference type="Gene3D" id="1.20.200.10">
    <property type="entry name" value="Fumarase/aspartase (Central domain)"/>
    <property type="match status" value="1"/>
</dbReference>
<dbReference type="Pfam" id="PF14698">
    <property type="entry name" value="ASL_C2"/>
    <property type="match status" value="1"/>
</dbReference>
<dbReference type="OrthoDB" id="9769623at2"/>
<comment type="pathway">
    <text evidence="2 7">Amino-acid biosynthesis; L-arginine biosynthesis; L-arginine from L-ornithine and carbamoyl phosphate: step 3/3.</text>
</comment>
<evidence type="ECO:0000256" key="6">
    <source>
        <dbReference type="ARBA" id="ARBA00023239"/>
    </source>
</evidence>
<dbReference type="EMBL" id="LWQT01000044">
    <property type="protein sequence ID" value="OAN52347.1"/>
    <property type="molecule type" value="Genomic_DNA"/>
</dbReference>
<gene>
    <name evidence="7" type="primary">argH</name>
    <name evidence="10" type="ORF">A6A04_01245</name>
</gene>
<dbReference type="PANTHER" id="PTHR43814">
    <property type="entry name" value="ARGININOSUCCINATE LYASE"/>
    <property type="match status" value="1"/>
</dbReference>
<dbReference type="InterPro" id="IPR022761">
    <property type="entry name" value="Fumarate_lyase_N"/>
</dbReference>
<keyword evidence="4 7" id="KW-0055">Arginine biosynthesis</keyword>
<dbReference type="InterPro" id="IPR008948">
    <property type="entry name" value="L-Aspartase-like"/>
</dbReference>
<dbReference type="AlphaFoldDB" id="A0A178MU49"/>
<dbReference type="Pfam" id="PF00206">
    <property type="entry name" value="Lyase_1"/>
    <property type="match status" value="1"/>
</dbReference>
<dbReference type="FunFam" id="1.10.275.10:FF:000002">
    <property type="entry name" value="Argininosuccinate lyase"/>
    <property type="match status" value="1"/>
</dbReference>
<reference evidence="10 11" key="1">
    <citation type="submission" date="2016-04" db="EMBL/GenBank/DDBJ databases">
        <title>Draft genome sequence of freshwater magnetotactic bacteria Magnetospirillum marisnigri SP-1 and Magnetospirillum moscoviense BB-1.</title>
        <authorList>
            <person name="Koziaeva V."/>
            <person name="Dziuba M.V."/>
            <person name="Ivanov T.M."/>
            <person name="Kuznetsov B."/>
            <person name="Grouzdev D.S."/>
        </authorList>
    </citation>
    <scope>NUCLEOTIDE SEQUENCE [LARGE SCALE GENOMIC DNA]</scope>
    <source>
        <strain evidence="10 11">SP-1</strain>
    </source>
</reference>
<dbReference type="EC" id="4.3.2.1" evidence="3 7"/>
<comment type="similarity">
    <text evidence="7">Belongs to the lyase 1 family. Argininosuccinate lyase subfamily.</text>
</comment>
<evidence type="ECO:0000313" key="11">
    <source>
        <dbReference type="Proteomes" id="UP000078428"/>
    </source>
</evidence>
<dbReference type="GO" id="GO:0005829">
    <property type="term" value="C:cytosol"/>
    <property type="evidence" value="ECO:0007669"/>
    <property type="project" value="TreeGrafter"/>
</dbReference>
<evidence type="ECO:0000256" key="4">
    <source>
        <dbReference type="ARBA" id="ARBA00022571"/>
    </source>
</evidence>
<dbReference type="HAMAP" id="MF_00006">
    <property type="entry name" value="Arg_succ_lyase"/>
    <property type="match status" value="1"/>
</dbReference>
<dbReference type="GO" id="GO:0042450">
    <property type="term" value="P:L-arginine biosynthetic process via ornithine"/>
    <property type="evidence" value="ECO:0007669"/>
    <property type="project" value="UniProtKB-UniRule"/>
</dbReference>
<name>A0A178MU49_9PROT</name>
<dbReference type="PANTHER" id="PTHR43814:SF1">
    <property type="entry name" value="ARGININOSUCCINATE LYASE"/>
    <property type="match status" value="1"/>
</dbReference>
<dbReference type="Gene3D" id="1.10.40.30">
    <property type="entry name" value="Fumarase/aspartase (C-terminal domain)"/>
    <property type="match status" value="1"/>
</dbReference>
<evidence type="ECO:0000259" key="8">
    <source>
        <dbReference type="Pfam" id="PF00206"/>
    </source>
</evidence>
<accession>A0A178MU49</accession>
<keyword evidence="6 7" id="KW-0456">Lyase</keyword>
<evidence type="ECO:0000256" key="3">
    <source>
        <dbReference type="ARBA" id="ARBA00012338"/>
    </source>
</evidence>
<dbReference type="FunFam" id="1.10.40.30:FF:000001">
    <property type="entry name" value="Argininosuccinate lyase"/>
    <property type="match status" value="1"/>
</dbReference>
<organism evidence="10 11">
    <name type="scientific">Paramagnetospirillum marisnigri</name>
    <dbReference type="NCBI Taxonomy" id="1285242"/>
    <lineage>
        <taxon>Bacteria</taxon>
        <taxon>Pseudomonadati</taxon>
        <taxon>Pseudomonadota</taxon>
        <taxon>Alphaproteobacteria</taxon>
        <taxon>Rhodospirillales</taxon>
        <taxon>Magnetospirillaceae</taxon>
        <taxon>Paramagnetospirillum</taxon>
    </lineage>
</organism>
<comment type="subcellular location">
    <subcellularLocation>
        <location evidence="7">Cytoplasm</location>
    </subcellularLocation>
</comment>
<dbReference type="Proteomes" id="UP000078428">
    <property type="component" value="Unassembled WGS sequence"/>
</dbReference>